<evidence type="ECO:0000256" key="5">
    <source>
        <dbReference type="ARBA" id="ARBA00034247"/>
    </source>
</evidence>
<dbReference type="InterPro" id="IPR050469">
    <property type="entry name" value="Diguanylate_Cyclase"/>
</dbReference>
<dbReference type="Proteomes" id="UP001225042">
    <property type="component" value="Unassembled WGS sequence"/>
</dbReference>
<feature type="transmembrane region" description="Helical" evidence="6">
    <location>
        <begin position="25"/>
        <end position="45"/>
    </location>
</feature>
<comment type="catalytic activity">
    <reaction evidence="5">
        <text>2 GTP = 3',3'-c-di-GMP + 2 diphosphate</text>
        <dbReference type="Rhea" id="RHEA:24898"/>
        <dbReference type="ChEBI" id="CHEBI:33019"/>
        <dbReference type="ChEBI" id="CHEBI:37565"/>
        <dbReference type="ChEBI" id="CHEBI:58805"/>
        <dbReference type="EC" id="2.7.7.65"/>
    </reaction>
</comment>
<keyword evidence="9" id="KW-1185">Reference proteome</keyword>
<keyword evidence="6" id="KW-0472">Membrane</keyword>
<dbReference type="PANTHER" id="PTHR45138:SF9">
    <property type="entry name" value="DIGUANYLATE CYCLASE DGCM-RELATED"/>
    <property type="match status" value="1"/>
</dbReference>
<dbReference type="SMART" id="SM00267">
    <property type="entry name" value="GGDEF"/>
    <property type="match status" value="1"/>
</dbReference>
<keyword evidence="6" id="KW-0812">Transmembrane</keyword>
<evidence type="ECO:0000313" key="8">
    <source>
        <dbReference type="EMBL" id="MDQ2256014.1"/>
    </source>
</evidence>
<proteinExistence type="predicted"/>
<dbReference type="PROSITE" id="PS50887">
    <property type="entry name" value="GGDEF"/>
    <property type="match status" value="1"/>
</dbReference>
<dbReference type="NCBIfam" id="TIGR00254">
    <property type="entry name" value="GGDEF"/>
    <property type="match status" value="1"/>
</dbReference>
<feature type="transmembrane region" description="Helical" evidence="6">
    <location>
        <begin position="65"/>
        <end position="85"/>
    </location>
</feature>
<dbReference type="FunFam" id="3.30.70.270:FF:000001">
    <property type="entry name" value="Diguanylate cyclase domain protein"/>
    <property type="match status" value="1"/>
</dbReference>
<dbReference type="InterPro" id="IPR043128">
    <property type="entry name" value="Rev_trsase/Diguanyl_cyclase"/>
</dbReference>
<accession>A0AAW8H571</accession>
<comment type="cofactor">
    <cofactor evidence="1">
        <name>Mg(2+)</name>
        <dbReference type="ChEBI" id="CHEBI:18420"/>
    </cofactor>
</comment>
<feature type="transmembrane region" description="Helical" evidence="6">
    <location>
        <begin position="119"/>
        <end position="136"/>
    </location>
</feature>
<dbReference type="GO" id="GO:0005525">
    <property type="term" value="F:GTP binding"/>
    <property type="evidence" value="ECO:0007669"/>
    <property type="project" value="UniProtKB-KW"/>
</dbReference>
<keyword evidence="4" id="KW-0342">GTP-binding</keyword>
<dbReference type="InterPro" id="IPR033444">
    <property type="entry name" value="MASE5"/>
</dbReference>
<dbReference type="Gene3D" id="3.30.70.270">
    <property type="match status" value="1"/>
</dbReference>
<comment type="pathway">
    <text evidence="2">Purine metabolism; 3',5'-cyclic di-GMP biosynthesis.</text>
</comment>
<organism evidence="8 9">
    <name type="scientific">Enterobacter soli</name>
    <dbReference type="NCBI Taxonomy" id="885040"/>
    <lineage>
        <taxon>Bacteria</taxon>
        <taxon>Pseudomonadati</taxon>
        <taxon>Pseudomonadota</taxon>
        <taxon>Gammaproteobacteria</taxon>
        <taxon>Enterobacterales</taxon>
        <taxon>Enterobacteriaceae</taxon>
        <taxon>Enterobacter</taxon>
    </lineage>
</organism>
<dbReference type="Pfam" id="PF17178">
    <property type="entry name" value="MASE5"/>
    <property type="match status" value="1"/>
</dbReference>
<evidence type="ECO:0000256" key="4">
    <source>
        <dbReference type="ARBA" id="ARBA00023134"/>
    </source>
</evidence>
<evidence type="ECO:0000256" key="2">
    <source>
        <dbReference type="ARBA" id="ARBA00004665"/>
    </source>
</evidence>
<reference evidence="8 9" key="1">
    <citation type="submission" date="2023-08" db="EMBL/GenBank/DDBJ databases">
        <authorList>
            <person name="Dale J."/>
        </authorList>
    </citation>
    <scope>NUCLEOTIDE SEQUENCE [LARGE SCALE GENOMIC DNA]</scope>
    <source>
        <strain evidence="8 9">2023EL-00788</strain>
    </source>
</reference>
<gene>
    <name evidence="8" type="ORF">RBJ67_07635</name>
</gene>
<dbReference type="InterPro" id="IPR029787">
    <property type="entry name" value="Nucleotide_cyclase"/>
</dbReference>
<name>A0AAW8H571_9ENTR</name>
<dbReference type="EC" id="2.7.7.65" evidence="3"/>
<dbReference type="Pfam" id="PF00990">
    <property type="entry name" value="GGDEF"/>
    <property type="match status" value="1"/>
</dbReference>
<evidence type="ECO:0000256" key="1">
    <source>
        <dbReference type="ARBA" id="ARBA00001946"/>
    </source>
</evidence>
<dbReference type="SUPFAM" id="SSF55073">
    <property type="entry name" value="Nucleotide cyclase"/>
    <property type="match status" value="1"/>
</dbReference>
<dbReference type="EMBL" id="JAVDKS010000003">
    <property type="protein sequence ID" value="MDQ2256014.1"/>
    <property type="molecule type" value="Genomic_DNA"/>
</dbReference>
<dbReference type="GO" id="GO:1902201">
    <property type="term" value="P:negative regulation of bacterial-type flagellum-dependent cell motility"/>
    <property type="evidence" value="ECO:0007669"/>
    <property type="project" value="TreeGrafter"/>
</dbReference>
<evidence type="ECO:0000256" key="3">
    <source>
        <dbReference type="ARBA" id="ARBA00012528"/>
    </source>
</evidence>
<keyword evidence="4" id="KW-0547">Nucleotide-binding</keyword>
<protein>
    <recommendedName>
        <fullName evidence="3">diguanylate cyclase</fullName>
        <ecNumber evidence="3">2.7.7.65</ecNumber>
    </recommendedName>
</protein>
<dbReference type="InterPro" id="IPR000160">
    <property type="entry name" value="GGDEF_dom"/>
</dbReference>
<feature type="transmembrane region" description="Helical" evidence="6">
    <location>
        <begin position="165"/>
        <end position="185"/>
    </location>
</feature>
<keyword evidence="6" id="KW-1133">Transmembrane helix</keyword>
<feature type="transmembrane region" description="Helical" evidence="6">
    <location>
        <begin position="92"/>
        <end position="113"/>
    </location>
</feature>
<feature type="transmembrane region" description="Helical" evidence="6">
    <location>
        <begin position="141"/>
        <end position="159"/>
    </location>
</feature>
<dbReference type="PANTHER" id="PTHR45138">
    <property type="entry name" value="REGULATORY COMPONENTS OF SENSORY TRANSDUCTION SYSTEM"/>
    <property type="match status" value="1"/>
</dbReference>
<dbReference type="GO" id="GO:0005886">
    <property type="term" value="C:plasma membrane"/>
    <property type="evidence" value="ECO:0007669"/>
    <property type="project" value="TreeGrafter"/>
</dbReference>
<evidence type="ECO:0000256" key="6">
    <source>
        <dbReference type="SAM" id="Phobius"/>
    </source>
</evidence>
<evidence type="ECO:0000313" key="9">
    <source>
        <dbReference type="Proteomes" id="UP001225042"/>
    </source>
</evidence>
<sequence>MEKRQNTTPDLATWPTRKSMVRHGLAMNLPWLAFVNVSFALMLLLRNVLFGDVDTLLRTTQHLALMVDTSMLGIIIISAALLIMAWRHIAGISIVLFICSLLWALCGYLLITIVQLPHAWPIFVVLLLAGMTALYFYPSGLLAFVIPLWLSLPVSSIALNQSVNLRFAVIWLVFTLILICGRYILLSWFEEAWRRNQQNQRLILRLDALAHLDALTQTANRRAMETVLENAVDQNKAFSLIMLDVDYFKLYNDTYGHQAGDDCLTRVAQVLKKSVRTPHDVVSRYGGEEFVVILFDCPENMAEQVAVRIQDGLRTAAIPHSASKVSGVVTASMGIAAMEEGLAGTEIIARADAALYRAKDAGRDRWSH</sequence>
<feature type="domain" description="GGDEF" evidence="7">
    <location>
        <begin position="236"/>
        <end position="368"/>
    </location>
</feature>
<dbReference type="GO" id="GO:0043709">
    <property type="term" value="P:cell adhesion involved in single-species biofilm formation"/>
    <property type="evidence" value="ECO:0007669"/>
    <property type="project" value="TreeGrafter"/>
</dbReference>
<dbReference type="RefSeq" id="WP_257273982.1">
    <property type="nucleotide sequence ID" value="NZ_JANJQG010000012.1"/>
</dbReference>
<dbReference type="CDD" id="cd01949">
    <property type="entry name" value="GGDEF"/>
    <property type="match status" value="1"/>
</dbReference>
<evidence type="ECO:0000259" key="7">
    <source>
        <dbReference type="PROSITE" id="PS50887"/>
    </source>
</evidence>
<comment type="caution">
    <text evidence="8">The sequence shown here is derived from an EMBL/GenBank/DDBJ whole genome shotgun (WGS) entry which is preliminary data.</text>
</comment>
<dbReference type="GO" id="GO:0052621">
    <property type="term" value="F:diguanylate cyclase activity"/>
    <property type="evidence" value="ECO:0007669"/>
    <property type="project" value="UniProtKB-EC"/>
</dbReference>
<dbReference type="AlphaFoldDB" id="A0AAW8H571"/>